<dbReference type="SUPFAM" id="SSF46565">
    <property type="entry name" value="Chaperone J-domain"/>
    <property type="match status" value="1"/>
</dbReference>
<feature type="domain" description="J" evidence="3">
    <location>
        <begin position="90"/>
        <end position="156"/>
    </location>
</feature>
<feature type="region of interest" description="Disordered" evidence="1">
    <location>
        <begin position="253"/>
        <end position="290"/>
    </location>
</feature>
<dbReference type="Gene3D" id="1.10.287.110">
    <property type="entry name" value="DnaJ domain"/>
    <property type="match status" value="1"/>
</dbReference>
<dbReference type="EMBL" id="ASHM01008226">
    <property type="protein sequence ID" value="PNY16095.1"/>
    <property type="molecule type" value="Genomic_DNA"/>
</dbReference>
<gene>
    <name evidence="4" type="ORF">L195_g012805</name>
</gene>
<comment type="caution">
    <text evidence="4">The sequence shown here is derived from an EMBL/GenBank/DDBJ whole genome shotgun (WGS) entry which is preliminary data.</text>
</comment>
<dbReference type="Pfam" id="PF11926">
    <property type="entry name" value="DUF3444"/>
    <property type="match status" value="1"/>
</dbReference>
<evidence type="ECO:0000256" key="1">
    <source>
        <dbReference type="SAM" id="MobiDB-lite"/>
    </source>
</evidence>
<dbReference type="InterPro" id="IPR001623">
    <property type="entry name" value="DnaJ_domain"/>
</dbReference>
<evidence type="ECO:0000313" key="5">
    <source>
        <dbReference type="Proteomes" id="UP000236291"/>
    </source>
</evidence>
<accession>A0A2K3PLF0</accession>
<dbReference type="PANTHER" id="PTHR44137:SF24">
    <property type="entry name" value="DNAJ HEAT SHOCK N-TERMINAL DOMAIN-CONTAINING PROTEIN"/>
    <property type="match status" value="1"/>
</dbReference>
<dbReference type="SMART" id="SM00271">
    <property type="entry name" value="DnaJ"/>
    <property type="match status" value="1"/>
</dbReference>
<dbReference type="PROSITE" id="PS50076">
    <property type="entry name" value="DNAJ_2"/>
    <property type="match status" value="1"/>
</dbReference>
<feature type="signal peptide" evidence="2">
    <location>
        <begin position="1"/>
        <end position="24"/>
    </location>
</feature>
<dbReference type="InterPro" id="IPR056988">
    <property type="entry name" value="Zn_ribbon_pln"/>
</dbReference>
<dbReference type="AlphaFoldDB" id="A0A2K3PLF0"/>
<dbReference type="Pfam" id="PF00226">
    <property type="entry name" value="DnaJ"/>
    <property type="match status" value="1"/>
</dbReference>
<dbReference type="InterPro" id="IPR024593">
    <property type="entry name" value="DUF3444"/>
</dbReference>
<keyword evidence="4" id="KW-0346">Stress response</keyword>
<dbReference type="CDD" id="cd06257">
    <property type="entry name" value="DnaJ"/>
    <property type="match status" value="1"/>
</dbReference>
<protein>
    <submittedName>
        <fullName evidence="4">DnaJ heat shock n-terminal domain-containing protein</fullName>
    </submittedName>
</protein>
<dbReference type="PANTHER" id="PTHR44137">
    <property type="entry name" value="BNAC03G44070D PROTEIN"/>
    <property type="match status" value="1"/>
</dbReference>
<proteinExistence type="predicted"/>
<evidence type="ECO:0000256" key="2">
    <source>
        <dbReference type="SAM" id="SignalP"/>
    </source>
</evidence>
<reference evidence="4 5" key="2">
    <citation type="journal article" date="2017" name="Front. Plant Sci.">
        <title>Gene Classification and Mining of Molecular Markers Useful in Red Clover (Trifolium pratense) Breeding.</title>
        <authorList>
            <person name="Istvanek J."/>
            <person name="Dluhosova J."/>
            <person name="Dluhos P."/>
            <person name="Patkova L."/>
            <person name="Nedelnik J."/>
            <person name="Repkova J."/>
        </authorList>
    </citation>
    <scope>NUCLEOTIDE SEQUENCE [LARGE SCALE GENOMIC DNA]</scope>
    <source>
        <strain evidence="5">cv. Tatra</strain>
        <tissue evidence="4">Young leaves</tissue>
    </source>
</reference>
<feature type="chain" id="PRO_5014426371" evidence="2">
    <location>
        <begin position="25"/>
        <end position="619"/>
    </location>
</feature>
<dbReference type="PRINTS" id="PR00625">
    <property type="entry name" value="JDOMAIN"/>
</dbReference>
<name>A0A2K3PLF0_TRIPR</name>
<feature type="compositionally biased region" description="Basic and acidic residues" evidence="1">
    <location>
        <begin position="261"/>
        <end position="275"/>
    </location>
</feature>
<keyword evidence="2" id="KW-0732">Signal</keyword>
<organism evidence="4 5">
    <name type="scientific">Trifolium pratense</name>
    <name type="common">Red clover</name>
    <dbReference type="NCBI Taxonomy" id="57577"/>
    <lineage>
        <taxon>Eukaryota</taxon>
        <taxon>Viridiplantae</taxon>
        <taxon>Streptophyta</taxon>
        <taxon>Embryophyta</taxon>
        <taxon>Tracheophyta</taxon>
        <taxon>Spermatophyta</taxon>
        <taxon>Magnoliopsida</taxon>
        <taxon>eudicotyledons</taxon>
        <taxon>Gunneridae</taxon>
        <taxon>Pentapetalae</taxon>
        <taxon>rosids</taxon>
        <taxon>fabids</taxon>
        <taxon>Fabales</taxon>
        <taxon>Fabaceae</taxon>
        <taxon>Papilionoideae</taxon>
        <taxon>50 kb inversion clade</taxon>
        <taxon>NPAAA clade</taxon>
        <taxon>Hologalegina</taxon>
        <taxon>IRL clade</taxon>
        <taxon>Trifolieae</taxon>
        <taxon>Trifolium</taxon>
    </lineage>
</organism>
<evidence type="ECO:0000313" key="4">
    <source>
        <dbReference type="EMBL" id="PNY16095.1"/>
    </source>
</evidence>
<sequence>MSISPNPKPHLLFLFCLRKLFLNSSNDGNNNTNAEEQEAARLKTLAETKYKTTKNTKSALKYAKRAQRSAPHLQGISDLVTSLNILSSPDFYAVLDVEPTATITTIHKQYKKISSLLHPNNNHHHVASSQEALKLVTDAFGILSDRKLREDYDGKLDLEMREKVRTFWTACDTCRVLHQFERKYLGHKLVCPGCDKSFKAVEAVQSDGSQSQEDEEEEDKTLGDFMLKRKNIKKKKNGKVGFEKDEIFKGNDEVGDEEDETFRGNDEVGDAKGESFKGNGDVGGEKSESFKDNDEVGIVGRLRKRTRSIGEVLECSESKRVVGSEEETMTLAEFQSKVKTKRKDEKGKMKGLEIKKGFAVEEKKNEGSVKRNGLSLERHRDTSGEELEVMAVADSDFYDFDKDRVERSFKKGQVWAVYDDDDGMPRSYALIDETVSVNPFKVMISWLDLQNNGDGKIVSRGKLGFHIPCGRFKVAKKASISSVNVFSHVVDCDRAARQVYKIYPKKGSVWALYSEASLDAGDCNMCYDIVVFLTSYSEMNGMSMAFLEKVDGYKTVFKRQESGSHAVRFLRKDEFGLISHQIPARKCPCDEAPELLKDCWELDPASLPSNLLTIGGIGN</sequence>
<reference evidence="4 5" key="1">
    <citation type="journal article" date="2014" name="Am. J. Bot.">
        <title>Genome assembly and annotation for red clover (Trifolium pratense; Fabaceae).</title>
        <authorList>
            <person name="Istvanek J."/>
            <person name="Jaros M."/>
            <person name="Krenek A."/>
            <person name="Repkova J."/>
        </authorList>
    </citation>
    <scope>NUCLEOTIDE SEQUENCE [LARGE SCALE GENOMIC DNA]</scope>
    <source>
        <strain evidence="5">cv. Tatra</strain>
        <tissue evidence="4">Young leaves</tissue>
    </source>
</reference>
<dbReference type="InterPro" id="IPR036869">
    <property type="entry name" value="J_dom_sf"/>
</dbReference>
<evidence type="ECO:0000259" key="3">
    <source>
        <dbReference type="PROSITE" id="PS50076"/>
    </source>
</evidence>
<dbReference type="Proteomes" id="UP000236291">
    <property type="component" value="Unassembled WGS sequence"/>
</dbReference>
<dbReference type="Pfam" id="PF23551">
    <property type="entry name" value="Zn_ribbon_20"/>
    <property type="match status" value="1"/>
</dbReference>